<feature type="region of interest" description="Disordered" evidence="1">
    <location>
        <begin position="1"/>
        <end position="62"/>
    </location>
</feature>
<reference evidence="2" key="1">
    <citation type="submission" date="2016-08" db="EMBL/GenBank/DDBJ databases">
        <authorList>
            <person name="Seilhamer J.J."/>
        </authorList>
    </citation>
    <scope>NUCLEOTIDE SEQUENCE</scope>
    <source>
        <strain evidence="2">86</strain>
    </source>
</reference>
<protein>
    <submittedName>
        <fullName evidence="2">Uncharacterized protein</fullName>
    </submittedName>
</protein>
<evidence type="ECO:0000256" key="1">
    <source>
        <dbReference type="SAM" id="MobiDB-lite"/>
    </source>
</evidence>
<gene>
    <name evidence="2" type="ORF">KL86PLE_40193</name>
</gene>
<dbReference type="EMBL" id="FMJD01000008">
    <property type="protein sequence ID" value="SCM76388.1"/>
    <property type="molecule type" value="Genomic_DNA"/>
</dbReference>
<feature type="compositionally biased region" description="Basic and acidic residues" evidence="1">
    <location>
        <begin position="34"/>
        <end position="57"/>
    </location>
</feature>
<proteinExistence type="predicted"/>
<name>A0A212LFX0_9HYPH</name>
<accession>A0A212LFX0</accession>
<sequence length="87" mass="9341">MPAFGGRGAIFAKTPRDRQADRTGPCRGMAGIRMSEHRDQAMRERGGDALRRADPRRAAPSAAGAAGMFRRGWLGYVRASAALGLLK</sequence>
<dbReference type="AlphaFoldDB" id="A0A212LFX0"/>
<evidence type="ECO:0000313" key="2">
    <source>
        <dbReference type="EMBL" id="SCM76388.1"/>
    </source>
</evidence>
<organism evidence="2">
    <name type="scientific">uncultured Pleomorphomonas sp</name>
    <dbReference type="NCBI Taxonomy" id="442121"/>
    <lineage>
        <taxon>Bacteria</taxon>
        <taxon>Pseudomonadati</taxon>
        <taxon>Pseudomonadota</taxon>
        <taxon>Alphaproteobacteria</taxon>
        <taxon>Hyphomicrobiales</taxon>
        <taxon>Pleomorphomonadaceae</taxon>
        <taxon>Pleomorphomonas</taxon>
        <taxon>environmental samples</taxon>
    </lineage>
</organism>